<accession>A0A8T2SEE4</accession>
<protein>
    <submittedName>
        <fullName evidence="9">Uncharacterized protein</fullName>
    </submittedName>
</protein>
<keyword evidence="5 6" id="KW-0472">Membrane</keyword>
<feature type="domain" description="SMP-LTD" evidence="8">
    <location>
        <begin position="86"/>
        <end position="271"/>
    </location>
</feature>
<dbReference type="GO" id="GO:0008289">
    <property type="term" value="F:lipid binding"/>
    <property type="evidence" value="ECO:0007669"/>
    <property type="project" value="UniProtKB-KW"/>
</dbReference>
<evidence type="ECO:0000259" key="7">
    <source>
        <dbReference type="PROSITE" id="PS50004"/>
    </source>
</evidence>
<evidence type="ECO:0000256" key="6">
    <source>
        <dbReference type="SAM" id="Phobius"/>
    </source>
</evidence>
<dbReference type="PROSITE" id="PS51847">
    <property type="entry name" value="SMP"/>
    <property type="match status" value="1"/>
</dbReference>
<dbReference type="PROSITE" id="PS50004">
    <property type="entry name" value="C2"/>
    <property type="match status" value="2"/>
</dbReference>
<dbReference type="PANTHER" id="PTHR47264:SF3">
    <property type="entry name" value="SYNAPTOTAGMIN-5 ISOFORM X1"/>
    <property type="match status" value="1"/>
</dbReference>
<dbReference type="PANTHER" id="PTHR47264">
    <property type="entry name" value="OS01G0128800 PROTEIN"/>
    <property type="match status" value="1"/>
</dbReference>
<dbReference type="InterPro" id="IPR031468">
    <property type="entry name" value="SMP_LBD"/>
</dbReference>
<keyword evidence="3" id="KW-0445">Lipid transport</keyword>
<evidence type="ECO:0000256" key="3">
    <source>
        <dbReference type="ARBA" id="ARBA00023055"/>
    </source>
</evidence>
<dbReference type="AlphaFoldDB" id="A0A8T2SEE4"/>
<reference evidence="9" key="1">
    <citation type="submission" date="2021-08" db="EMBL/GenBank/DDBJ databases">
        <title>WGS assembly of Ceratopteris richardii.</title>
        <authorList>
            <person name="Marchant D.B."/>
            <person name="Chen G."/>
            <person name="Jenkins J."/>
            <person name="Shu S."/>
            <person name="Leebens-Mack J."/>
            <person name="Grimwood J."/>
            <person name="Schmutz J."/>
            <person name="Soltis P."/>
            <person name="Soltis D."/>
            <person name="Chen Z.-H."/>
        </authorList>
    </citation>
    <scope>NUCLEOTIDE SEQUENCE</scope>
    <source>
        <strain evidence="9">Whitten #5841</strain>
        <tissue evidence="9">Leaf</tissue>
    </source>
</reference>
<evidence type="ECO:0000313" key="10">
    <source>
        <dbReference type="Proteomes" id="UP000825935"/>
    </source>
</evidence>
<dbReference type="Pfam" id="PF00168">
    <property type="entry name" value="C2"/>
    <property type="match status" value="3"/>
</dbReference>
<dbReference type="Gene3D" id="2.60.40.150">
    <property type="entry name" value="C2 domain"/>
    <property type="match status" value="3"/>
</dbReference>
<name>A0A8T2SEE4_CERRI</name>
<sequence>MKPSRMWSSVSTVFTPSSSYAVLLIVAVLASWYVERWCISSSSNWVPLLFILWATIKYEKYRHKVLSEEINRRGRWTMEKSQPLTPLEPCEWLNKLLMDVWANYMEPKLSYKFSSMMMKKLKAKKPNFIESVEVQEFSLGLAPPAIGLDRIYWTKEENEQVLHTGFLWDTNEMSILIAINIAGPFKKHMLVAIHSLHIKGDLRVVPILGGRCALYSFESSPEVRVTVTFGSDSESAQMVQIPGISFLMEKLMLLILRKTMIEPQRSCFSLPVENFKKPISGANLAVTIVSVKNLRSNGCSSIHSSNSVVNKEETNNSMKKNCTSVHIKLGKCSKKTQCCMEGDTTPNWNETFDVPLDGRAGSIHFNVLEESSRCSDQVSLGQCKVQVKCIEDGSAVFWALGKNNSSLAVISQELDDVVEMSVPLEGKNYAVLDIKLVVKQWLYSTEATSEGPQGLKDLTGRIIKVAVGSMIAKDDFMKWNPKILLQYGKTVRRTKTIQRDNDSSLNQIFEFAEVRDEANLKIKRFDANSLRENTWGTIIVNLDDIRDDEFKHISMPLENTDFGEINLRVEAIKSNANAKEDSKNGIIELVLIEARDLVAADLCGTSDPYVSVHYGKRKKRTKVVYKNLNPQWNQQLEFPDSGQVLKLHVRDENALLPSTSIGNCIVNYEDLEPNQTLDTWIPLLGVKKGEIHVKITRRFHNPFKISRTESVSIKDSLMMASSKISSILNDAFLAVDGESEQLADKIREMESLARDQDAQILQVLKEQDLLLSKISELEKVLENAAGPREDEISYS</sequence>
<comment type="caution">
    <text evidence="9">The sequence shown here is derived from an EMBL/GenBank/DDBJ whole genome shotgun (WGS) entry which is preliminary data.</text>
</comment>
<dbReference type="OMA" id="EDTMEGY"/>
<dbReference type="GO" id="GO:0006869">
    <property type="term" value="P:lipid transport"/>
    <property type="evidence" value="ECO:0007669"/>
    <property type="project" value="UniProtKB-KW"/>
</dbReference>
<evidence type="ECO:0000256" key="5">
    <source>
        <dbReference type="ARBA" id="ARBA00023136"/>
    </source>
</evidence>
<dbReference type="InterPro" id="IPR000008">
    <property type="entry name" value="C2_dom"/>
</dbReference>
<dbReference type="InterPro" id="IPR035892">
    <property type="entry name" value="C2_domain_sf"/>
</dbReference>
<dbReference type="OrthoDB" id="270970at2759"/>
<dbReference type="CDD" id="cd21669">
    <property type="entry name" value="SMP_SF"/>
    <property type="match status" value="1"/>
</dbReference>
<evidence type="ECO:0000259" key="8">
    <source>
        <dbReference type="PROSITE" id="PS51847"/>
    </source>
</evidence>
<keyword evidence="6" id="KW-0812">Transmembrane</keyword>
<evidence type="ECO:0000256" key="2">
    <source>
        <dbReference type="ARBA" id="ARBA00022448"/>
    </source>
</evidence>
<feature type="transmembrane region" description="Helical" evidence="6">
    <location>
        <begin position="12"/>
        <end position="34"/>
    </location>
</feature>
<proteinExistence type="predicted"/>
<feature type="domain" description="C2" evidence="7">
    <location>
        <begin position="568"/>
        <end position="681"/>
    </location>
</feature>
<dbReference type="SUPFAM" id="SSF49562">
    <property type="entry name" value="C2 domain (Calcium/lipid-binding domain, CaLB)"/>
    <property type="match status" value="3"/>
</dbReference>
<comment type="subcellular location">
    <subcellularLocation>
        <location evidence="1">Membrane</location>
    </subcellularLocation>
</comment>
<dbReference type="GO" id="GO:0016020">
    <property type="term" value="C:membrane"/>
    <property type="evidence" value="ECO:0007669"/>
    <property type="project" value="UniProtKB-SubCell"/>
</dbReference>
<keyword evidence="10" id="KW-1185">Reference proteome</keyword>
<keyword evidence="6" id="KW-1133">Transmembrane helix</keyword>
<dbReference type="Proteomes" id="UP000825935">
    <property type="component" value="Chromosome 21"/>
</dbReference>
<evidence type="ECO:0000256" key="4">
    <source>
        <dbReference type="ARBA" id="ARBA00023121"/>
    </source>
</evidence>
<dbReference type="EMBL" id="CM035426">
    <property type="protein sequence ID" value="KAH7316024.1"/>
    <property type="molecule type" value="Genomic_DNA"/>
</dbReference>
<feature type="domain" description="C2" evidence="7">
    <location>
        <begin position="259"/>
        <end position="400"/>
    </location>
</feature>
<dbReference type="SMART" id="SM00239">
    <property type="entry name" value="C2"/>
    <property type="match status" value="3"/>
</dbReference>
<evidence type="ECO:0000313" key="9">
    <source>
        <dbReference type="EMBL" id="KAH7316024.1"/>
    </source>
</evidence>
<organism evidence="9 10">
    <name type="scientific">Ceratopteris richardii</name>
    <name type="common">Triangle waterfern</name>
    <dbReference type="NCBI Taxonomy" id="49495"/>
    <lineage>
        <taxon>Eukaryota</taxon>
        <taxon>Viridiplantae</taxon>
        <taxon>Streptophyta</taxon>
        <taxon>Embryophyta</taxon>
        <taxon>Tracheophyta</taxon>
        <taxon>Polypodiopsida</taxon>
        <taxon>Polypodiidae</taxon>
        <taxon>Polypodiales</taxon>
        <taxon>Pteridineae</taxon>
        <taxon>Pteridaceae</taxon>
        <taxon>Parkerioideae</taxon>
        <taxon>Ceratopteris</taxon>
    </lineage>
</organism>
<keyword evidence="4" id="KW-0446">Lipid-binding</keyword>
<keyword evidence="2" id="KW-0813">Transport</keyword>
<gene>
    <name evidence="9" type="ORF">KP509_21G075600</name>
</gene>
<evidence type="ECO:0000256" key="1">
    <source>
        <dbReference type="ARBA" id="ARBA00004370"/>
    </source>
</evidence>